<dbReference type="RefSeq" id="XP_062624108.1">
    <property type="nucleotide sequence ID" value="XM_062768124.1"/>
</dbReference>
<gene>
    <name evidence="2" type="ORF">LOC62_01G001629</name>
</gene>
<sequence>MVGLARAFPQLTTLSQSTSAPADTVPPALIILNSPHIVDGIMQYAATRTTLVSCLRVSKQLHDAAGKVLYHTVRVDRYNLDGFFLGALVGSGFAEESGCHGDACRRFTERDKDKDKDINKTTVENALPTGQGKTRGQKKNAQKRKRKAAGRTTNFKAPLLAHVQVLSLGSHHTCVCHLYGEHVGSLLPNLDTLRIVPAPDTTYKLKPLCDDANTCLIFQNVAPAKLVLRNLDDGDSHFTTWPEGDHWNEGGLLEVVWVVPIDGRRHGNGGLISTAEYFFATAEVKVIFHDDWEVWRLPPGSQVDRIFKAMHLSKAPLTPSDIVYPASHWCMYTDPRNTICGLETVEFVPEHDDLVSTFEHFFPDVHLDSDRLRQLVRDELRTGSLQAAFDQDEYEDNDFPKSIEYKTLEEYAALPELERLYDLDDDLPPWLEMTESKTKVTSSRYIAAEDSNFMYETKINGL</sequence>
<dbReference type="AlphaFoldDB" id="A0AAF0Y5J0"/>
<evidence type="ECO:0000313" key="2">
    <source>
        <dbReference type="EMBL" id="WOO78076.1"/>
    </source>
</evidence>
<dbReference type="Proteomes" id="UP000827549">
    <property type="component" value="Chromosome 1"/>
</dbReference>
<protein>
    <submittedName>
        <fullName evidence="2">Uncharacterized protein</fullName>
    </submittedName>
</protein>
<name>A0AAF0Y5J0_9TREE</name>
<keyword evidence="3" id="KW-1185">Reference proteome</keyword>
<evidence type="ECO:0000256" key="1">
    <source>
        <dbReference type="SAM" id="MobiDB-lite"/>
    </source>
</evidence>
<feature type="compositionally biased region" description="Basic residues" evidence="1">
    <location>
        <begin position="135"/>
        <end position="149"/>
    </location>
</feature>
<accession>A0AAF0Y5J0</accession>
<organism evidence="2 3">
    <name type="scientific">Vanrija pseudolonga</name>
    <dbReference type="NCBI Taxonomy" id="143232"/>
    <lineage>
        <taxon>Eukaryota</taxon>
        <taxon>Fungi</taxon>
        <taxon>Dikarya</taxon>
        <taxon>Basidiomycota</taxon>
        <taxon>Agaricomycotina</taxon>
        <taxon>Tremellomycetes</taxon>
        <taxon>Trichosporonales</taxon>
        <taxon>Trichosporonaceae</taxon>
        <taxon>Vanrija</taxon>
    </lineage>
</organism>
<dbReference type="EMBL" id="CP086714">
    <property type="protein sequence ID" value="WOO78076.1"/>
    <property type="molecule type" value="Genomic_DNA"/>
</dbReference>
<reference evidence="2" key="1">
    <citation type="submission" date="2023-10" db="EMBL/GenBank/DDBJ databases">
        <authorList>
            <person name="Noh H."/>
        </authorList>
    </citation>
    <scope>NUCLEOTIDE SEQUENCE</scope>
    <source>
        <strain evidence="2">DUCC4014</strain>
    </source>
</reference>
<evidence type="ECO:0000313" key="3">
    <source>
        <dbReference type="Proteomes" id="UP000827549"/>
    </source>
</evidence>
<dbReference type="GeneID" id="87804884"/>
<feature type="region of interest" description="Disordered" evidence="1">
    <location>
        <begin position="126"/>
        <end position="150"/>
    </location>
</feature>
<proteinExistence type="predicted"/>